<evidence type="ECO:0000313" key="3">
    <source>
        <dbReference type="EMBL" id="CAD5314308.1"/>
    </source>
</evidence>
<sequence>MGCTVREKHVKPTRRIKAAAFRSDPPLCWVEKIAMSQSIVENLVYHPGLTDSGSVNLNSVTENPEENFWAYCTEEHLEEILLKHLEFLYNQAVSKLLELGYEERVALKAVLSNGHCYGSNGDWFYGFERFGGVFACGASTLDVPTNRSSCCTKEDSNVEDVGTGGTLDIAGFMAPALCRFHGGWDFGNGGGPEFSGNGFSMKGAELKLQREIDCPKRFNLSPSMKSLLKRNVAAFAAGYRASMKQKQIQSSDTIGDSKACNDPAIVKSCGQQPRKSGSEESVSTVLEKFRDLNLDDNLESVGMDDKDCVIVDLLHQVKDFEKKVKERKEWAQKNAMQAAQKVSEELAELKTLSSEREGIQLLKKGKQAVEESTAKRFTDKEIELRKACSQNDRANVIVRKLESQNAEIRAEREGSKLSASESLKACMEASKKEKKCLKKLVAWEKQILKLQDEITAEKEKIKALYKTLAQITEYEKEIEAKWRQEQKAKEEALAQMEEEQRSKEAAEGHNKRKLETLRLKIELDFQRHKDDHQRLEQELGRLKASSDSDSSHISNNAWKPKKSQGENIAKLLEEIDKLEGSYDNEANYDRECIILIASSRATMAEAKSLVLVAEVWFSSESVSLEQPHKSRNKLLFGFQRDHHNFRFYFKMASCAISNSFHTVTFKTLKRISPYNSLFGWNSGKKIDNIRPPQQPAYHDDVEIPFSLSMVNKTFLKGRELKCCYKASIDGFGATKFHERCDFKGPCVIIAYTKDKSFKFGGFSPEGYRSTDDYYDTFDAFLFYWLEDCDDPIVLPKVGGSGAALFDYARGGPQFGADGLLIGPPLAPVMGGFAGPDTNSGIGDLRMAKSRLGLSYAKRKDGKESIFGDENKVSLDDVLVFCSPYIASLY</sequence>
<dbReference type="PANTHER" id="PTHR46405">
    <property type="entry name" value="OS05G0141500 PROTEIN"/>
    <property type="match status" value="1"/>
</dbReference>
<dbReference type="Pfam" id="PF07534">
    <property type="entry name" value="TLD"/>
    <property type="match status" value="1"/>
</dbReference>
<evidence type="ECO:0000256" key="1">
    <source>
        <dbReference type="SAM" id="MobiDB-lite"/>
    </source>
</evidence>
<evidence type="ECO:0000259" key="2">
    <source>
        <dbReference type="PROSITE" id="PS51886"/>
    </source>
</evidence>
<reference evidence="3 4" key="1">
    <citation type="submission" date="2020-09" db="EMBL/GenBank/DDBJ databases">
        <authorList>
            <person name="Ashkenazy H."/>
        </authorList>
    </citation>
    <scope>NUCLEOTIDE SEQUENCE [LARGE SCALE GENOMIC DNA]</scope>
    <source>
        <strain evidence="4">cv. Cdm-0</strain>
    </source>
</reference>
<dbReference type="CDD" id="cd22249">
    <property type="entry name" value="UDM1_RNF168_RNF169-like"/>
    <property type="match status" value="1"/>
</dbReference>
<dbReference type="AlphaFoldDB" id="A0A7G2DXA1"/>
<feature type="region of interest" description="Disordered" evidence="1">
    <location>
        <begin position="541"/>
        <end position="561"/>
    </location>
</feature>
<dbReference type="PROSITE" id="PS51886">
    <property type="entry name" value="TLDC"/>
    <property type="match status" value="1"/>
</dbReference>
<dbReference type="InterPro" id="IPR046934">
    <property type="entry name" value="PIR2-like"/>
</dbReference>
<dbReference type="EMBL" id="LR881466">
    <property type="protein sequence ID" value="CAD5314308.1"/>
    <property type="molecule type" value="Genomic_DNA"/>
</dbReference>
<gene>
    <name evidence="3" type="ORF">AT9943_LOCUS2753</name>
</gene>
<organism evidence="3 4">
    <name type="scientific">Arabidopsis thaliana</name>
    <name type="common">Mouse-ear cress</name>
    <dbReference type="NCBI Taxonomy" id="3702"/>
    <lineage>
        <taxon>Eukaryota</taxon>
        <taxon>Viridiplantae</taxon>
        <taxon>Streptophyta</taxon>
        <taxon>Embryophyta</taxon>
        <taxon>Tracheophyta</taxon>
        <taxon>Spermatophyta</taxon>
        <taxon>Magnoliopsida</taxon>
        <taxon>eudicotyledons</taxon>
        <taxon>Gunneridae</taxon>
        <taxon>Pentapetalae</taxon>
        <taxon>rosids</taxon>
        <taxon>malvids</taxon>
        <taxon>Brassicales</taxon>
        <taxon>Brassicaceae</taxon>
        <taxon>Camelineae</taxon>
        <taxon>Arabidopsis</taxon>
    </lineage>
</organism>
<proteinExistence type="predicted"/>
<accession>A0A7G2DXA1</accession>
<dbReference type="PANTHER" id="PTHR46405:SF7">
    <property type="entry name" value="MND1-INTERACTING PROTEIN 1"/>
    <property type="match status" value="1"/>
</dbReference>
<feature type="compositionally biased region" description="Basic and acidic residues" evidence="1">
    <location>
        <begin position="541"/>
        <end position="550"/>
    </location>
</feature>
<dbReference type="InterPro" id="IPR006571">
    <property type="entry name" value="TLDc_dom"/>
</dbReference>
<dbReference type="Proteomes" id="UP000516314">
    <property type="component" value="Chromosome 1"/>
</dbReference>
<feature type="domain" description="TLDc" evidence="2">
    <location>
        <begin position="689"/>
        <end position="883"/>
    </location>
</feature>
<feature type="region of interest" description="Disordered" evidence="1">
    <location>
        <begin position="491"/>
        <end position="510"/>
    </location>
</feature>
<name>A0A7G2DXA1_ARATH</name>
<protein>
    <submittedName>
        <fullName evidence="3">(thale cress) hypothetical protein</fullName>
    </submittedName>
</protein>
<evidence type="ECO:0000313" key="4">
    <source>
        <dbReference type="Proteomes" id="UP000516314"/>
    </source>
</evidence>